<evidence type="ECO:0000256" key="15">
    <source>
        <dbReference type="PROSITE-ProRule" id="PRU00959"/>
    </source>
</evidence>
<comment type="similarity">
    <text evidence="15">Belongs to the class I-like SAM-binding methyltransferase superfamily. TRM11 methyltransferase family.</text>
</comment>
<dbReference type="GO" id="GO:0160102">
    <property type="term" value="F:tRNA (guanine(10)-N2)-methyltransferase activity"/>
    <property type="evidence" value="ECO:0007669"/>
    <property type="project" value="UniProtKB-EC"/>
</dbReference>
<dbReference type="PANTHER" id="PTHR13370:SF3">
    <property type="entry name" value="TRNA (GUANINE(10)-N2)-METHYLTRANSFERASE HOMOLOG"/>
    <property type="match status" value="1"/>
</dbReference>
<sequence length="479" mass="54636">MAARNSISPQIEPMKRYLIQFAHEHLDFRVQEIRSILSLIGCQGIMKEKDLSDGSPFMEVELSSETVAKALMQRTVLSKRLYELWGEGTSVYDINTQIKQLPKEILEPYTSENSSFRIVVETFNKKLSTLEKISRIEKLTEPDSIFYGPIKLNCPDYSFHLLEFYHFDGTSQPASEPSKVYFGRWIADGQRARIQQYHLQKRHFIANTSMDACLSMVMANLGQIKDSDFVFDPFVGSGSLLVACAHYGAYVAGTDIDFLLLHARAKPSRAKQKTRSRNESVRSNLQQYGFESRYIDVLVADASRHKMWREGSQFDAIVTDPPYGIRESAARIANVENAKVKSLENGAQRYPQKTQYQLGDIFRDLLNFAAQFLIKGGRLVYWLPIYKPDYQESNIPQHPCLEVESNCEQPLNSTISRRLITMVKTGEFKGPESHGEQKASIAVDHYQCETFRQKYFKATEMEANEKEKGGPPSSSNSYS</sequence>
<evidence type="ECO:0000256" key="6">
    <source>
        <dbReference type="ARBA" id="ARBA00022691"/>
    </source>
</evidence>
<reference evidence="18" key="1">
    <citation type="journal article" date="2023" name="G3 (Bethesda)">
        <title>A reference genome for the long-term kleptoplast-retaining sea slug Elysia crispata morphotype clarki.</title>
        <authorList>
            <person name="Eastman K.E."/>
            <person name="Pendleton A.L."/>
            <person name="Shaikh M.A."/>
            <person name="Suttiyut T."/>
            <person name="Ogas R."/>
            <person name="Tomko P."/>
            <person name="Gavelis G."/>
            <person name="Widhalm J.R."/>
            <person name="Wisecaver J.H."/>
        </authorList>
    </citation>
    <scope>NUCLEOTIDE SEQUENCE</scope>
    <source>
        <strain evidence="18">ECLA1</strain>
    </source>
</reference>
<evidence type="ECO:0000256" key="3">
    <source>
        <dbReference type="ARBA" id="ARBA00022555"/>
    </source>
</evidence>
<dbReference type="InterPro" id="IPR002052">
    <property type="entry name" value="DNA_methylase_N6_adenine_CS"/>
</dbReference>
<evidence type="ECO:0000256" key="12">
    <source>
        <dbReference type="ARBA" id="ARBA00066937"/>
    </source>
</evidence>
<comment type="catalytic activity">
    <reaction evidence="9">
        <text>guanosine(10) in tRNA + S-adenosyl-L-methionine = N(2)-methylguanosine(10) in tRNA + S-adenosyl-L-homocysteine + H(+)</text>
        <dbReference type="Rhea" id="RHEA:43128"/>
        <dbReference type="Rhea" id="RHEA-COMP:10355"/>
        <dbReference type="Rhea" id="RHEA-COMP:10357"/>
        <dbReference type="ChEBI" id="CHEBI:15378"/>
        <dbReference type="ChEBI" id="CHEBI:57856"/>
        <dbReference type="ChEBI" id="CHEBI:59789"/>
        <dbReference type="ChEBI" id="CHEBI:74269"/>
        <dbReference type="ChEBI" id="CHEBI:74481"/>
        <dbReference type="EC" id="2.1.1.214"/>
    </reaction>
    <physiologicalReaction direction="left-to-right" evidence="9">
        <dbReference type="Rhea" id="RHEA:43129"/>
    </physiologicalReaction>
</comment>
<evidence type="ECO:0000256" key="13">
    <source>
        <dbReference type="ARBA" id="ARBA00067484"/>
    </source>
</evidence>
<dbReference type="GO" id="GO:0005737">
    <property type="term" value="C:cytoplasm"/>
    <property type="evidence" value="ECO:0007669"/>
    <property type="project" value="UniProtKB-SubCell"/>
</dbReference>
<feature type="domain" description="tRNA (guanine(10)-N(2))-methyltransferase TRMT11 N-terminal" evidence="17">
    <location>
        <begin position="16"/>
        <end position="191"/>
    </location>
</feature>
<evidence type="ECO:0000313" key="18">
    <source>
        <dbReference type="EMBL" id="KAK3751184.1"/>
    </source>
</evidence>
<dbReference type="InterPro" id="IPR029063">
    <property type="entry name" value="SAM-dependent_MTases_sf"/>
</dbReference>
<evidence type="ECO:0000256" key="5">
    <source>
        <dbReference type="ARBA" id="ARBA00022679"/>
    </source>
</evidence>
<evidence type="ECO:0000256" key="7">
    <source>
        <dbReference type="ARBA" id="ARBA00022694"/>
    </source>
</evidence>
<evidence type="ECO:0000256" key="14">
    <source>
        <dbReference type="ARBA" id="ARBA00075308"/>
    </source>
</evidence>
<evidence type="ECO:0000256" key="1">
    <source>
        <dbReference type="ARBA" id="ARBA00004496"/>
    </source>
</evidence>
<dbReference type="PIRSF" id="PIRSF017259">
    <property type="entry name" value="tRNA_mtfrase_TRM11"/>
    <property type="match status" value="1"/>
</dbReference>
<protein>
    <recommendedName>
        <fullName evidence="13">tRNA (guanine(10)-N(2))-methyltransferase TRMT11</fullName>
        <ecNumber evidence="12">2.1.1.214</ecNumber>
    </recommendedName>
    <alternativeName>
        <fullName evidence="14">tRNA methyltransferase 11 homolog</fullName>
    </alternativeName>
</protein>
<evidence type="ECO:0000313" key="19">
    <source>
        <dbReference type="Proteomes" id="UP001283361"/>
    </source>
</evidence>
<keyword evidence="6 15" id="KW-0949">S-adenosyl-L-methionine</keyword>
<comment type="caution">
    <text evidence="18">The sequence shown here is derived from an EMBL/GenBank/DDBJ whole genome shotgun (WGS) entry which is preliminary data.</text>
</comment>
<dbReference type="EMBL" id="JAWDGP010005834">
    <property type="protein sequence ID" value="KAK3751184.1"/>
    <property type="molecule type" value="Genomic_DNA"/>
</dbReference>
<dbReference type="GO" id="GO:0043527">
    <property type="term" value="C:tRNA methyltransferase complex"/>
    <property type="evidence" value="ECO:0007669"/>
    <property type="project" value="UniProtKB-ARBA"/>
</dbReference>
<dbReference type="InterPro" id="IPR059073">
    <property type="entry name" value="TRMT11_N"/>
</dbReference>
<evidence type="ECO:0000256" key="9">
    <source>
        <dbReference type="ARBA" id="ARBA00050985"/>
    </source>
</evidence>
<dbReference type="GO" id="GO:0032259">
    <property type="term" value="P:methylation"/>
    <property type="evidence" value="ECO:0007669"/>
    <property type="project" value="UniProtKB-UniRule"/>
</dbReference>
<keyword evidence="8 15" id="KW-0694">RNA-binding</keyword>
<accession>A0AAE1D1D3</accession>
<dbReference type="Pfam" id="PF01170">
    <property type="entry name" value="UPF0020"/>
    <property type="match status" value="1"/>
</dbReference>
<dbReference type="InterPro" id="IPR016691">
    <property type="entry name" value="TRMT11"/>
</dbReference>
<name>A0AAE1D1D3_9GAST</name>
<gene>
    <name evidence="18" type="ORF">RRG08_023942</name>
</gene>
<dbReference type="Gene3D" id="3.40.50.150">
    <property type="entry name" value="Vaccinia Virus protein VP39"/>
    <property type="match status" value="1"/>
</dbReference>
<feature type="domain" description="Ribosomal RNA large subunit methyltransferase K/L-like methyltransferase" evidence="16">
    <location>
        <begin position="201"/>
        <end position="330"/>
    </location>
</feature>
<dbReference type="PROSITE" id="PS51627">
    <property type="entry name" value="SAM_MT_TRM11"/>
    <property type="match status" value="1"/>
</dbReference>
<keyword evidence="7 15" id="KW-0819">tRNA processing</keyword>
<keyword evidence="4 15" id="KW-0489">Methyltransferase</keyword>
<dbReference type="AlphaFoldDB" id="A0AAE1D1D3"/>
<keyword evidence="5 15" id="KW-0808">Transferase</keyword>
<dbReference type="SUPFAM" id="SSF53335">
    <property type="entry name" value="S-adenosyl-L-methionine-dependent methyltransferases"/>
    <property type="match status" value="1"/>
</dbReference>
<keyword evidence="3 15" id="KW-0820">tRNA-binding</keyword>
<comment type="subcellular location">
    <subcellularLocation>
        <location evidence="1">Cytoplasm</location>
    </subcellularLocation>
</comment>
<dbReference type="EC" id="2.1.1.214" evidence="12"/>
<comment type="function">
    <text evidence="10">Catalytic subunit of the TRMT11-TRM112 methyltransferase complex, that specifically mediates the S-adenosyl-L-methionine-dependent N(2)-methylation of guanosine nucleotide at position 10 (m2G10) in tRNAs. This is one of the major tRNA (guanine-N(2))-methyltransferases.</text>
</comment>
<proteinExistence type="inferred from homology"/>
<organism evidence="18 19">
    <name type="scientific">Elysia crispata</name>
    <name type="common">lettuce slug</name>
    <dbReference type="NCBI Taxonomy" id="231223"/>
    <lineage>
        <taxon>Eukaryota</taxon>
        <taxon>Metazoa</taxon>
        <taxon>Spiralia</taxon>
        <taxon>Lophotrochozoa</taxon>
        <taxon>Mollusca</taxon>
        <taxon>Gastropoda</taxon>
        <taxon>Heterobranchia</taxon>
        <taxon>Euthyneura</taxon>
        <taxon>Panpulmonata</taxon>
        <taxon>Sacoglossa</taxon>
        <taxon>Placobranchoidea</taxon>
        <taxon>Plakobranchidae</taxon>
        <taxon>Elysia</taxon>
    </lineage>
</organism>
<dbReference type="GO" id="GO:0000049">
    <property type="term" value="F:tRNA binding"/>
    <property type="evidence" value="ECO:0007669"/>
    <property type="project" value="UniProtKB-UniRule"/>
</dbReference>
<evidence type="ECO:0000256" key="11">
    <source>
        <dbReference type="ARBA" id="ARBA00065434"/>
    </source>
</evidence>
<evidence type="ECO:0000256" key="8">
    <source>
        <dbReference type="ARBA" id="ARBA00022884"/>
    </source>
</evidence>
<dbReference type="InterPro" id="IPR000241">
    <property type="entry name" value="RlmKL-like_Mtase"/>
</dbReference>
<evidence type="ECO:0000256" key="10">
    <source>
        <dbReference type="ARBA" id="ARBA00056270"/>
    </source>
</evidence>
<dbReference type="Pfam" id="PF25904">
    <property type="entry name" value="Tmrp11_N"/>
    <property type="match status" value="1"/>
</dbReference>
<dbReference type="PANTHER" id="PTHR13370">
    <property type="entry name" value="RNA METHYLASE-RELATED"/>
    <property type="match status" value="1"/>
</dbReference>
<keyword evidence="2" id="KW-0963">Cytoplasm</keyword>
<dbReference type="PROSITE" id="PS00092">
    <property type="entry name" value="N6_MTASE"/>
    <property type="match status" value="1"/>
</dbReference>
<dbReference type="PRINTS" id="PR00507">
    <property type="entry name" value="N12N6MTFRASE"/>
</dbReference>
<evidence type="ECO:0000256" key="2">
    <source>
        <dbReference type="ARBA" id="ARBA00022490"/>
    </source>
</evidence>
<evidence type="ECO:0000259" key="16">
    <source>
        <dbReference type="Pfam" id="PF01170"/>
    </source>
</evidence>
<dbReference type="Proteomes" id="UP001283361">
    <property type="component" value="Unassembled WGS sequence"/>
</dbReference>
<evidence type="ECO:0000256" key="4">
    <source>
        <dbReference type="ARBA" id="ARBA00022603"/>
    </source>
</evidence>
<keyword evidence="19" id="KW-1185">Reference proteome</keyword>
<comment type="subunit">
    <text evidence="11">Part of the heterodimeric TRMT11-TRM112 methyltransferase complex; this complex forms an active tRNA methyltransferase, where TRMT112 acts as an activator of the catalytic subunit TRMT11.</text>
</comment>
<evidence type="ECO:0000259" key="17">
    <source>
        <dbReference type="Pfam" id="PF25904"/>
    </source>
</evidence>
<dbReference type="GO" id="GO:0008033">
    <property type="term" value="P:tRNA processing"/>
    <property type="evidence" value="ECO:0007669"/>
    <property type="project" value="UniProtKB-UniRule"/>
</dbReference>